<evidence type="ECO:0000256" key="1">
    <source>
        <dbReference type="ARBA" id="ARBA00023015"/>
    </source>
</evidence>
<dbReference type="Gene3D" id="1.10.1660.10">
    <property type="match status" value="1"/>
</dbReference>
<dbReference type="Gene3D" id="1.10.490.50">
    <property type="entry name" value="Antibiotic binding domain of TipA-like multidrug resistance regulators"/>
    <property type="match status" value="1"/>
</dbReference>
<dbReference type="InterPro" id="IPR036244">
    <property type="entry name" value="TipA-like_antibiotic-bd"/>
</dbReference>
<organism evidence="7 8">
    <name type="scientific">Cytobacillus kochii</name>
    <dbReference type="NCBI Taxonomy" id="859143"/>
    <lineage>
        <taxon>Bacteria</taxon>
        <taxon>Bacillati</taxon>
        <taxon>Bacillota</taxon>
        <taxon>Bacilli</taxon>
        <taxon>Bacillales</taxon>
        <taxon>Bacillaceae</taxon>
        <taxon>Cytobacillus</taxon>
    </lineage>
</organism>
<keyword evidence="2" id="KW-0238">DNA-binding</keyword>
<keyword evidence="4" id="KW-0804">Transcription</keyword>
<protein>
    <submittedName>
        <fullName evidence="7">MerR family transcriptional regulator</fullName>
    </submittedName>
</protein>
<gene>
    <name evidence="7" type="ORF">CKF48_21150</name>
</gene>
<keyword evidence="3" id="KW-0010">Activator</keyword>
<dbReference type="SUPFAM" id="SSF89082">
    <property type="entry name" value="Antibiotic binding domain of TipA-like multidrug resistance regulators"/>
    <property type="match status" value="1"/>
</dbReference>
<evidence type="ECO:0000313" key="7">
    <source>
        <dbReference type="EMBL" id="ASV69593.1"/>
    </source>
</evidence>
<dbReference type="SUPFAM" id="SSF46955">
    <property type="entry name" value="Putative DNA-binding domain"/>
    <property type="match status" value="1"/>
</dbReference>
<sequence length="252" mass="29779">MLYSIKQMAQMSGVSTRTLRYYDEINLLKPANVNEAGYRFYSTREIDRLQQILFYRELNFKLSDIQKILSSSEDSSIQSILHTHYEALVEKRHHIDSLIKAVEDTIAYHKGEIEMSNEEKFAAFKKKRIEENENKFGEEIREKYGEEAVEEANQSWMGMSEESYKEMQEIESELIERLKQFNQQKNQQKEDAKQIVMLHKKWLQYTWSTYSSEAHKGLADMYIADERFTQYYDEKAGVGAARLLRDSILAYA</sequence>
<dbReference type="RefSeq" id="WP_095373157.1">
    <property type="nucleotide sequence ID" value="NZ_CP022983.1"/>
</dbReference>
<dbReference type="SMART" id="SM00422">
    <property type="entry name" value="HTH_MERR"/>
    <property type="match status" value="1"/>
</dbReference>
<dbReference type="InterPro" id="IPR047057">
    <property type="entry name" value="MerR_fam"/>
</dbReference>
<dbReference type="Pfam" id="PF07739">
    <property type="entry name" value="TipAS"/>
    <property type="match status" value="1"/>
</dbReference>
<dbReference type="PROSITE" id="PS50937">
    <property type="entry name" value="HTH_MERR_2"/>
    <property type="match status" value="1"/>
</dbReference>
<proteinExistence type="predicted"/>
<dbReference type="EMBL" id="CP022983">
    <property type="protein sequence ID" value="ASV69593.1"/>
    <property type="molecule type" value="Genomic_DNA"/>
</dbReference>
<evidence type="ECO:0000259" key="6">
    <source>
        <dbReference type="PROSITE" id="PS50937"/>
    </source>
</evidence>
<evidence type="ECO:0000256" key="3">
    <source>
        <dbReference type="ARBA" id="ARBA00023159"/>
    </source>
</evidence>
<evidence type="ECO:0000256" key="2">
    <source>
        <dbReference type="ARBA" id="ARBA00023125"/>
    </source>
</evidence>
<dbReference type="GO" id="GO:0003677">
    <property type="term" value="F:DNA binding"/>
    <property type="evidence" value="ECO:0007669"/>
    <property type="project" value="UniProtKB-KW"/>
</dbReference>
<dbReference type="CDD" id="cd01106">
    <property type="entry name" value="HTH_TipAL-Mta"/>
    <property type="match status" value="1"/>
</dbReference>
<feature type="domain" description="HTH merR-type" evidence="6">
    <location>
        <begin position="2"/>
        <end position="71"/>
    </location>
</feature>
<dbReference type="InterPro" id="IPR000551">
    <property type="entry name" value="MerR-type_HTH_dom"/>
</dbReference>
<dbReference type="InterPro" id="IPR009061">
    <property type="entry name" value="DNA-bd_dom_put_sf"/>
</dbReference>
<keyword evidence="5" id="KW-0175">Coiled coil</keyword>
<dbReference type="KEGG" id="bko:CKF48_21150"/>
<feature type="coiled-coil region" evidence="5">
    <location>
        <begin position="164"/>
        <end position="195"/>
    </location>
</feature>
<accession>A0A248TMZ6</accession>
<keyword evidence="8" id="KW-1185">Reference proteome</keyword>
<dbReference type="OrthoDB" id="9814833at2"/>
<dbReference type="InterPro" id="IPR012925">
    <property type="entry name" value="TipAS_dom"/>
</dbReference>
<reference evidence="7 8" key="1">
    <citation type="submission" date="2017-08" db="EMBL/GenBank/DDBJ databases">
        <title>Complete Genome Sequence of Bacillus kochii Oregon-R-modENCODE STRAIN BDGP4, isolated from Drosophila melanogaster gut.</title>
        <authorList>
            <person name="Wan K.H."/>
            <person name="Yu C."/>
            <person name="Park S."/>
            <person name="Hammonds A.S."/>
            <person name="Booth B.W."/>
            <person name="Celniker S.E."/>
        </authorList>
    </citation>
    <scope>NUCLEOTIDE SEQUENCE [LARGE SCALE GENOMIC DNA]</scope>
    <source>
        <strain evidence="7 8">BDGP4</strain>
    </source>
</reference>
<dbReference type="PANTHER" id="PTHR30204">
    <property type="entry name" value="REDOX-CYCLING DRUG-SENSING TRANSCRIPTIONAL ACTIVATOR SOXR"/>
    <property type="match status" value="1"/>
</dbReference>
<dbReference type="GO" id="GO:0003700">
    <property type="term" value="F:DNA-binding transcription factor activity"/>
    <property type="evidence" value="ECO:0007669"/>
    <property type="project" value="InterPro"/>
</dbReference>
<keyword evidence="1" id="KW-0805">Transcription regulation</keyword>
<evidence type="ECO:0000313" key="8">
    <source>
        <dbReference type="Proteomes" id="UP000215137"/>
    </source>
</evidence>
<evidence type="ECO:0000256" key="4">
    <source>
        <dbReference type="ARBA" id="ARBA00023163"/>
    </source>
</evidence>
<dbReference type="PANTHER" id="PTHR30204:SF90">
    <property type="entry name" value="HTH-TYPE TRANSCRIPTIONAL ACTIVATOR MTA"/>
    <property type="match status" value="1"/>
</dbReference>
<dbReference type="AlphaFoldDB" id="A0A248TMZ6"/>
<name>A0A248TMZ6_9BACI</name>
<dbReference type="Pfam" id="PF13411">
    <property type="entry name" value="MerR_1"/>
    <property type="match status" value="1"/>
</dbReference>
<dbReference type="Proteomes" id="UP000215137">
    <property type="component" value="Chromosome"/>
</dbReference>
<evidence type="ECO:0000256" key="5">
    <source>
        <dbReference type="SAM" id="Coils"/>
    </source>
</evidence>